<reference evidence="7 8" key="1">
    <citation type="journal article" date="2013" name="BMC Genomics">
        <title>The genome and transcriptome of the pine saprophyte Ophiostoma piceae, and a comparison with the bark beetle-associated pine pathogen Grosmannia clavigera.</title>
        <authorList>
            <person name="Haridas S."/>
            <person name="Wang Y."/>
            <person name="Lim L."/>
            <person name="Massoumi Alamouti S."/>
            <person name="Jackman S."/>
            <person name="Docking R."/>
            <person name="Robertson G."/>
            <person name="Birol I."/>
            <person name="Bohlmann J."/>
            <person name="Breuil C."/>
        </authorList>
    </citation>
    <scope>NUCLEOTIDE SEQUENCE [LARGE SCALE GENOMIC DNA]</scope>
    <source>
        <strain evidence="7 8">UAMH 11346</strain>
    </source>
</reference>
<dbReference type="InterPro" id="IPR036345">
    <property type="entry name" value="ExoRNase_PH_dom2_sf"/>
</dbReference>
<dbReference type="GO" id="GO:0005730">
    <property type="term" value="C:nucleolus"/>
    <property type="evidence" value="ECO:0007669"/>
    <property type="project" value="TreeGrafter"/>
</dbReference>
<dbReference type="GO" id="GO:0000177">
    <property type="term" value="C:cytoplasmic exosome (RNase complex)"/>
    <property type="evidence" value="ECO:0007669"/>
    <property type="project" value="TreeGrafter"/>
</dbReference>
<organism evidence="7 8">
    <name type="scientific">Ophiostoma piceae (strain UAMH 11346)</name>
    <name type="common">Sap stain fungus</name>
    <dbReference type="NCBI Taxonomy" id="1262450"/>
    <lineage>
        <taxon>Eukaryota</taxon>
        <taxon>Fungi</taxon>
        <taxon>Dikarya</taxon>
        <taxon>Ascomycota</taxon>
        <taxon>Pezizomycotina</taxon>
        <taxon>Sordariomycetes</taxon>
        <taxon>Sordariomycetidae</taxon>
        <taxon>Ophiostomatales</taxon>
        <taxon>Ophiostomataceae</taxon>
        <taxon>Ophiostoma</taxon>
    </lineage>
</organism>
<dbReference type="GO" id="GO:0071051">
    <property type="term" value="P:poly(A)-dependent snoRNA 3'-end processing"/>
    <property type="evidence" value="ECO:0007669"/>
    <property type="project" value="TreeGrafter"/>
</dbReference>
<dbReference type="InterPro" id="IPR027408">
    <property type="entry name" value="PNPase/RNase_PH_dom_sf"/>
</dbReference>
<dbReference type="SUPFAM" id="SSF55666">
    <property type="entry name" value="Ribonuclease PH domain 2-like"/>
    <property type="match status" value="1"/>
</dbReference>
<evidence type="ECO:0000313" key="7">
    <source>
        <dbReference type="EMBL" id="EPE09450.1"/>
    </source>
</evidence>
<keyword evidence="5" id="KW-0539">Nucleus</keyword>
<dbReference type="InterPro" id="IPR020568">
    <property type="entry name" value="Ribosomal_Su5_D2-typ_SF"/>
</dbReference>
<evidence type="ECO:0000256" key="5">
    <source>
        <dbReference type="ARBA" id="ARBA00023242"/>
    </source>
</evidence>
<dbReference type="HOGENOM" id="CLU_063514_2_2_1"/>
<evidence type="ECO:0000256" key="2">
    <source>
        <dbReference type="ARBA" id="ARBA00006678"/>
    </source>
</evidence>
<dbReference type="CDD" id="cd11372">
    <property type="entry name" value="RNase_PH_RRP46"/>
    <property type="match status" value="1"/>
</dbReference>
<dbReference type="GO" id="GO:0000176">
    <property type="term" value="C:nuclear exosome (RNase complex)"/>
    <property type="evidence" value="ECO:0007669"/>
    <property type="project" value="TreeGrafter"/>
</dbReference>
<evidence type="ECO:0000256" key="1">
    <source>
        <dbReference type="ARBA" id="ARBA00004123"/>
    </source>
</evidence>
<dbReference type="GO" id="GO:0034475">
    <property type="term" value="P:U4 snRNA 3'-end processing"/>
    <property type="evidence" value="ECO:0007669"/>
    <property type="project" value="TreeGrafter"/>
</dbReference>
<dbReference type="STRING" id="1262450.S3D7P9"/>
<protein>
    <submittedName>
        <fullName evidence="7">Exosome complex subunit</fullName>
    </submittedName>
</protein>
<dbReference type="GO" id="GO:0003723">
    <property type="term" value="F:RNA binding"/>
    <property type="evidence" value="ECO:0007669"/>
    <property type="project" value="TreeGrafter"/>
</dbReference>
<dbReference type="InterPro" id="IPR001247">
    <property type="entry name" value="ExoRNase_PH_dom1"/>
</dbReference>
<dbReference type="InterPro" id="IPR050080">
    <property type="entry name" value="RNase_PH"/>
</dbReference>
<keyword evidence="3" id="KW-0698">rRNA processing</keyword>
<evidence type="ECO:0000256" key="3">
    <source>
        <dbReference type="ARBA" id="ARBA00022552"/>
    </source>
</evidence>
<dbReference type="PANTHER" id="PTHR11953:SF1">
    <property type="entry name" value="EXOSOME COMPLEX COMPONENT RRP46"/>
    <property type="match status" value="1"/>
</dbReference>
<keyword evidence="4" id="KW-0271">Exosome</keyword>
<evidence type="ECO:0000256" key="4">
    <source>
        <dbReference type="ARBA" id="ARBA00022835"/>
    </source>
</evidence>
<name>S3D7P9_OPHP1</name>
<evidence type="ECO:0000259" key="6">
    <source>
        <dbReference type="Pfam" id="PF01138"/>
    </source>
</evidence>
<dbReference type="OMA" id="SYKCPAT"/>
<proteinExistence type="inferred from homology"/>
<dbReference type="PANTHER" id="PTHR11953">
    <property type="entry name" value="EXOSOME COMPLEX COMPONENT"/>
    <property type="match status" value="1"/>
</dbReference>
<dbReference type="Pfam" id="PF01138">
    <property type="entry name" value="RNase_PH"/>
    <property type="match status" value="1"/>
</dbReference>
<dbReference type="eggNOG" id="KOG1069">
    <property type="taxonomic scope" value="Eukaryota"/>
</dbReference>
<gene>
    <name evidence="7" type="ORF">F503_07226</name>
</gene>
<dbReference type="GO" id="GO:0071028">
    <property type="term" value="P:nuclear mRNA surveillance"/>
    <property type="evidence" value="ECO:0007669"/>
    <property type="project" value="TreeGrafter"/>
</dbReference>
<dbReference type="VEuPathDB" id="FungiDB:F503_07226"/>
<dbReference type="SUPFAM" id="SSF54211">
    <property type="entry name" value="Ribosomal protein S5 domain 2-like"/>
    <property type="match status" value="1"/>
</dbReference>
<sequence>MNTTRLPSPFTTRTIIIMTVSEPVAFLSTLPRADGSATYSHAGYTITASANGPLEAQRRDEDPDEATVDVVVRPAAGVGGPSERHLESILQKTLHEIILVQDFPRCLIQIVLQIQSAPENDYVNTKLNVPGLNLGVVPALLQSAVLALLSASIPLRTTATAASFAYVPDNKNKGESKLVSSFSPRDAAVARSTHVLAFAAHHDKLLLAESEGEFSMEEWDDVVAAARKICCAINSQEEEDGMALDTTTNSLSSDGPDMREFVRSTMQGKLEDALKWKTAQ</sequence>
<dbReference type="GO" id="GO:0016075">
    <property type="term" value="P:rRNA catabolic process"/>
    <property type="evidence" value="ECO:0007669"/>
    <property type="project" value="TreeGrafter"/>
</dbReference>
<accession>S3D7P9</accession>
<dbReference type="AlphaFoldDB" id="S3D7P9"/>
<dbReference type="Proteomes" id="UP000016923">
    <property type="component" value="Unassembled WGS sequence"/>
</dbReference>
<dbReference type="OrthoDB" id="27298at2759"/>
<keyword evidence="8" id="KW-1185">Reference proteome</keyword>
<comment type="similarity">
    <text evidence="2">Belongs to the RNase PH family.</text>
</comment>
<dbReference type="GO" id="GO:0006364">
    <property type="term" value="P:rRNA processing"/>
    <property type="evidence" value="ECO:0007669"/>
    <property type="project" value="UniProtKB-KW"/>
</dbReference>
<dbReference type="Gene3D" id="3.30.230.70">
    <property type="entry name" value="GHMP Kinase, N-terminal domain"/>
    <property type="match status" value="1"/>
</dbReference>
<dbReference type="EMBL" id="KE148147">
    <property type="protein sequence ID" value="EPE09450.1"/>
    <property type="molecule type" value="Genomic_DNA"/>
</dbReference>
<comment type="subcellular location">
    <subcellularLocation>
        <location evidence="1">Nucleus</location>
    </subcellularLocation>
</comment>
<feature type="domain" description="Exoribonuclease phosphorolytic" evidence="6">
    <location>
        <begin position="28"/>
        <end position="154"/>
    </location>
</feature>
<evidence type="ECO:0000313" key="8">
    <source>
        <dbReference type="Proteomes" id="UP000016923"/>
    </source>
</evidence>